<feature type="region of interest" description="Disordered" evidence="1">
    <location>
        <begin position="176"/>
        <end position="200"/>
    </location>
</feature>
<name>A0A1E1LS96_9HELO</name>
<dbReference type="EMBL" id="FJUX01000188">
    <property type="protein sequence ID" value="CZT13381.1"/>
    <property type="molecule type" value="Genomic_DNA"/>
</dbReference>
<evidence type="ECO:0000256" key="1">
    <source>
        <dbReference type="SAM" id="MobiDB-lite"/>
    </source>
</evidence>
<reference evidence="3" key="1">
    <citation type="submission" date="2016-03" db="EMBL/GenBank/DDBJ databases">
        <authorList>
            <person name="Guldener U."/>
        </authorList>
    </citation>
    <scope>NUCLEOTIDE SEQUENCE [LARGE SCALE GENOMIC DNA]</scope>
    <source>
        <strain evidence="3">04CH-RAC-A.6.1</strain>
    </source>
</reference>
<dbReference type="AlphaFoldDB" id="A0A1E1LS96"/>
<keyword evidence="3" id="KW-1185">Reference proteome</keyword>
<accession>A0A1E1LS96</accession>
<dbReference type="InterPro" id="IPR036691">
    <property type="entry name" value="Endo/exonu/phosph_ase_sf"/>
</dbReference>
<sequence>MRTYADTARAMMIEHNLELTTPQGAVTRPRSDVRSDLKGITIDLSWSSEALAERVLTCRIIEDLDIASDYMPVETTFIIDHLRTAIKEAYEYQSINTEEFIKTLRTLIPTEDKLNAITITNNLERITDKTITVVQTAVNSAILLKRYTLRIVPGFTLECREAIDEVTRTKRIWERDSSTEHDREEYTRAKRERKKVISRA</sequence>
<dbReference type="Proteomes" id="UP000178912">
    <property type="component" value="Unassembled WGS sequence"/>
</dbReference>
<feature type="compositionally biased region" description="Basic and acidic residues" evidence="1">
    <location>
        <begin position="176"/>
        <end position="189"/>
    </location>
</feature>
<organism evidence="2 3">
    <name type="scientific">Rhynchosporium agropyri</name>
    <dbReference type="NCBI Taxonomy" id="914238"/>
    <lineage>
        <taxon>Eukaryota</taxon>
        <taxon>Fungi</taxon>
        <taxon>Dikarya</taxon>
        <taxon>Ascomycota</taxon>
        <taxon>Pezizomycotina</taxon>
        <taxon>Leotiomycetes</taxon>
        <taxon>Helotiales</taxon>
        <taxon>Ploettnerulaceae</taxon>
        <taxon>Rhynchosporium</taxon>
    </lineage>
</organism>
<feature type="compositionally biased region" description="Basic residues" evidence="1">
    <location>
        <begin position="190"/>
        <end position="200"/>
    </location>
</feature>
<proteinExistence type="predicted"/>
<evidence type="ECO:0000313" key="3">
    <source>
        <dbReference type="Proteomes" id="UP000178912"/>
    </source>
</evidence>
<protein>
    <submittedName>
        <fullName evidence="2">Uncharacterized protein</fullName>
    </submittedName>
</protein>
<dbReference type="Gene3D" id="3.60.10.10">
    <property type="entry name" value="Endonuclease/exonuclease/phosphatase"/>
    <property type="match status" value="1"/>
</dbReference>
<gene>
    <name evidence="2" type="ORF">RAG0_16890</name>
</gene>
<dbReference type="OrthoDB" id="5549573at2759"/>
<evidence type="ECO:0000313" key="2">
    <source>
        <dbReference type="EMBL" id="CZT13381.1"/>
    </source>
</evidence>